<comment type="function">
    <text evidence="9">Part of the Sec protein translocase complex. Interacts with the SecYEG preprotein conducting channel. SecDF uses the proton motive force (PMF) to complete protein translocation after the ATP-dependent function of SecA.</text>
</comment>
<evidence type="ECO:0000256" key="6">
    <source>
        <dbReference type="ARBA" id="ARBA00022989"/>
    </source>
</evidence>
<feature type="transmembrane region" description="Helical" evidence="9">
    <location>
        <begin position="336"/>
        <end position="358"/>
    </location>
</feature>
<keyword evidence="4 9" id="KW-0812">Transmembrane</keyword>
<dbReference type="InterPro" id="IPR005791">
    <property type="entry name" value="SecD"/>
</dbReference>
<dbReference type="Gene3D" id="3.30.70.3220">
    <property type="match status" value="1"/>
</dbReference>
<dbReference type="Pfam" id="PF21760">
    <property type="entry name" value="SecD_1st"/>
    <property type="match status" value="1"/>
</dbReference>
<keyword evidence="8 9" id="KW-0472">Membrane</keyword>
<evidence type="ECO:0000313" key="14">
    <source>
        <dbReference type="Proteomes" id="UP001232536"/>
    </source>
</evidence>
<reference evidence="13 14" key="1">
    <citation type="submission" date="2023-07" db="EMBL/GenBank/DDBJ databases">
        <title>Description of novel actinomycetes strains, isolated from tidal flat sediment.</title>
        <authorList>
            <person name="Lu C."/>
        </authorList>
    </citation>
    <scope>NUCLEOTIDE SEQUENCE [LARGE SCALE GENOMIC DNA]</scope>
    <source>
        <strain evidence="13 14">SYSU T00b441</strain>
    </source>
</reference>
<feature type="transmembrane region" description="Helical" evidence="9">
    <location>
        <begin position="440"/>
        <end position="467"/>
    </location>
</feature>
<dbReference type="NCBIfam" id="TIGR01129">
    <property type="entry name" value="secD"/>
    <property type="match status" value="1"/>
</dbReference>
<evidence type="ECO:0000256" key="1">
    <source>
        <dbReference type="ARBA" id="ARBA00004651"/>
    </source>
</evidence>
<evidence type="ECO:0000256" key="9">
    <source>
        <dbReference type="HAMAP-Rule" id="MF_01463"/>
    </source>
</evidence>
<dbReference type="InterPro" id="IPR048634">
    <property type="entry name" value="SecD_SecF_C"/>
</dbReference>
<evidence type="ECO:0000259" key="11">
    <source>
        <dbReference type="Pfam" id="PF21760"/>
    </source>
</evidence>
<dbReference type="PANTHER" id="PTHR30081:SF1">
    <property type="entry name" value="PROTEIN TRANSLOCASE SUBUNIT SECD"/>
    <property type="match status" value="1"/>
</dbReference>
<organism evidence="13 14">
    <name type="scientific">Actinotalea lenta</name>
    <dbReference type="NCBI Taxonomy" id="3064654"/>
    <lineage>
        <taxon>Bacteria</taxon>
        <taxon>Bacillati</taxon>
        <taxon>Actinomycetota</taxon>
        <taxon>Actinomycetes</taxon>
        <taxon>Micrococcales</taxon>
        <taxon>Cellulomonadaceae</taxon>
        <taxon>Actinotalea</taxon>
    </lineage>
</organism>
<sequence length="535" mass="56442">MFGALFAGAKWSNGTLVPKLALDLEGGTQLILQPVTRGNQQITDQDITQAIDIMRQRVDASGVSEAQITSQGSGQNRNIVVALPGTPSKETLDLVRQSAQMFFRPVLKIGAPAAGTPDKAAANLGTPANNSDPAWLTQDVLDTFATLDCTDPKNLSGTGNQSGDPAKPLVTCSKDGTTKYVLGPVDVYGKDLSSANSGLKTTQTGQLTNEWVVNLKLNASGTTAFRDASTRLVDLTSPRNQFAIVLDGLVISAPRMDSIIPNGQAEISGSFTRESAATLARQLNFGALPLTFTVQSEQQISATLGSEQLQRGILAGLIGLALVVVYSIFQYRALGFVTILSLAVAAGATYALIGLLSWTQGYRLSLPGVAGLIVAIGITADSFIVYFERVRDELRDGRTLPAAVSQGWSRAKRTILASDTVNFLAALVLYFLAVGGVRGFAFTLGLTTIVDLAVVFMLTHPVLALLAKTRFFAEGHRFSGLDPSALGARTRYVGRGRVVGPDEPAEGGEPERRLTIAERRAAANAGSGSTEGKDA</sequence>
<evidence type="ECO:0000256" key="4">
    <source>
        <dbReference type="ARBA" id="ARBA00022692"/>
    </source>
</evidence>
<keyword evidence="14" id="KW-1185">Reference proteome</keyword>
<evidence type="ECO:0000259" key="12">
    <source>
        <dbReference type="Pfam" id="PF22599"/>
    </source>
</evidence>
<dbReference type="PANTHER" id="PTHR30081">
    <property type="entry name" value="PROTEIN-EXPORT MEMBRANE PROTEIN SEC"/>
    <property type="match status" value="1"/>
</dbReference>
<dbReference type="SUPFAM" id="SSF82866">
    <property type="entry name" value="Multidrug efflux transporter AcrB transmembrane domain"/>
    <property type="match status" value="1"/>
</dbReference>
<keyword evidence="2 9" id="KW-0813">Transport</keyword>
<dbReference type="InterPro" id="IPR022813">
    <property type="entry name" value="SecD/SecF_arch_bac"/>
</dbReference>
<accession>A0ABT9DEW0</accession>
<evidence type="ECO:0000256" key="2">
    <source>
        <dbReference type="ARBA" id="ARBA00022448"/>
    </source>
</evidence>
<evidence type="ECO:0000256" key="5">
    <source>
        <dbReference type="ARBA" id="ARBA00022927"/>
    </source>
</evidence>
<comment type="subcellular location">
    <subcellularLocation>
        <location evidence="1 9">Cell membrane</location>
        <topology evidence="1 9">Multi-pass membrane protein</topology>
    </subcellularLocation>
</comment>
<dbReference type="InterPro" id="IPR055344">
    <property type="entry name" value="SecD_SecF_C_bact"/>
</dbReference>
<dbReference type="HAMAP" id="MF_01463_B">
    <property type="entry name" value="SecD_B"/>
    <property type="match status" value="1"/>
</dbReference>
<feature type="domain" description="Protein translocase subunit SecDF P1" evidence="11">
    <location>
        <begin position="47"/>
        <end position="106"/>
    </location>
</feature>
<dbReference type="InterPro" id="IPR048631">
    <property type="entry name" value="SecD_1st"/>
</dbReference>
<feature type="transmembrane region" description="Helical" evidence="9">
    <location>
        <begin position="415"/>
        <end position="434"/>
    </location>
</feature>
<comment type="caution">
    <text evidence="13">The sequence shown here is derived from an EMBL/GenBank/DDBJ whole genome shotgun (WGS) entry which is preliminary data.</text>
</comment>
<dbReference type="InterPro" id="IPR054384">
    <property type="entry name" value="SecDF_P1_head"/>
</dbReference>
<keyword evidence="7 9" id="KW-0811">Translocation</keyword>
<dbReference type="EMBL" id="JAUQYP010000001">
    <property type="protein sequence ID" value="MDO8107817.1"/>
    <property type="molecule type" value="Genomic_DNA"/>
</dbReference>
<gene>
    <name evidence="9 13" type="primary">secD</name>
    <name evidence="13" type="ORF">Q6348_11470</name>
</gene>
<dbReference type="Proteomes" id="UP001232536">
    <property type="component" value="Unassembled WGS sequence"/>
</dbReference>
<evidence type="ECO:0000259" key="10">
    <source>
        <dbReference type="Pfam" id="PF02355"/>
    </source>
</evidence>
<proteinExistence type="inferred from homology"/>
<evidence type="ECO:0000256" key="3">
    <source>
        <dbReference type="ARBA" id="ARBA00022475"/>
    </source>
</evidence>
<feature type="transmembrane region" description="Helical" evidence="9">
    <location>
        <begin position="309"/>
        <end position="329"/>
    </location>
</feature>
<protein>
    <recommendedName>
        <fullName evidence="9">Protein translocase subunit SecD</fullName>
    </recommendedName>
</protein>
<dbReference type="NCBIfam" id="TIGR00916">
    <property type="entry name" value="2A0604s01"/>
    <property type="match status" value="1"/>
</dbReference>
<evidence type="ECO:0000313" key="13">
    <source>
        <dbReference type="EMBL" id="MDO8107817.1"/>
    </source>
</evidence>
<comment type="subunit">
    <text evidence="9">Forms a complex with SecF. Part of the essential Sec protein translocation apparatus which comprises SecA, SecYEG and auxiliary proteins SecDF. Other proteins may also be involved.</text>
</comment>
<dbReference type="Gene3D" id="3.30.1360.200">
    <property type="match status" value="1"/>
</dbReference>
<keyword evidence="6 9" id="KW-1133">Transmembrane helix</keyword>
<evidence type="ECO:0000256" key="8">
    <source>
        <dbReference type="ARBA" id="ARBA00023136"/>
    </source>
</evidence>
<comment type="caution">
    <text evidence="9">Lacks conserved residue(s) required for the propagation of feature annotation.</text>
</comment>
<comment type="similarity">
    <text evidence="9">Belongs to the SecD/SecF family. SecD subfamily.</text>
</comment>
<keyword evidence="3 9" id="KW-1003">Cell membrane</keyword>
<dbReference type="Pfam" id="PF02355">
    <property type="entry name" value="SecD_SecF_C"/>
    <property type="match status" value="1"/>
</dbReference>
<evidence type="ECO:0000256" key="7">
    <source>
        <dbReference type="ARBA" id="ARBA00023010"/>
    </source>
</evidence>
<feature type="domain" description="SecDF P1 head subdomain" evidence="12">
    <location>
        <begin position="175"/>
        <end position="289"/>
    </location>
</feature>
<feature type="domain" description="Protein export membrane protein SecD/SecF C-terminal" evidence="10">
    <location>
        <begin position="292"/>
        <end position="466"/>
    </location>
</feature>
<feature type="transmembrane region" description="Helical" evidence="9">
    <location>
        <begin position="364"/>
        <end position="387"/>
    </location>
</feature>
<keyword evidence="5 9" id="KW-0653">Protein transport</keyword>
<dbReference type="Pfam" id="PF22599">
    <property type="entry name" value="SecDF_P1_head"/>
    <property type="match status" value="1"/>
</dbReference>
<name>A0ABT9DEW0_9CELL</name>